<keyword evidence="3" id="KW-0812">Transmembrane</keyword>
<evidence type="ECO:0000256" key="2">
    <source>
        <dbReference type="ARBA" id="ARBA00023054"/>
    </source>
</evidence>
<gene>
    <name evidence="4" type="ORF">MEDL_30270</name>
</gene>
<feature type="transmembrane region" description="Helical" evidence="3">
    <location>
        <begin position="135"/>
        <end position="157"/>
    </location>
</feature>
<proteinExistence type="inferred from homology"/>
<dbReference type="PANTHER" id="PTHR12499:SF0">
    <property type="entry name" value="OPTIC ATROPHY 3 PROTEIN"/>
    <property type="match status" value="1"/>
</dbReference>
<keyword evidence="5" id="KW-1185">Reference proteome</keyword>
<accession>A0A8S3SDG5</accession>
<comment type="similarity">
    <text evidence="1">Belongs to the OPA3 family.</text>
</comment>
<dbReference type="OrthoDB" id="6153794at2759"/>
<dbReference type="GO" id="GO:0019216">
    <property type="term" value="P:regulation of lipid metabolic process"/>
    <property type="evidence" value="ECO:0007669"/>
    <property type="project" value="TreeGrafter"/>
</dbReference>
<evidence type="ECO:0000256" key="1">
    <source>
        <dbReference type="ARBA" id="ARBA00007584"/>
    </source>
</evidence>
<sequence>MAAFNVNIGNKMVMQSAVKNSTPGRRNSHFHELADESCGCLGKSKNSKKKSSERQRIKQFSIWFEEKDAARQKTYAQRRFDREAKREKRKERVRCLRKLLIPTAFCWLVGFVLIMGSTVQSLGEGTIFWNLRDKFHIIGPVVLGTGLVLLLITEGCISNHQMKIRKLESIILTPEVNIVVNGNENTPVNNVKNPGQKTLNTISGKLPKLQKVKSADKSTETTPFLLEDEEQAVIPKTYAFSQNIESTRPTVHIPVLKHPSEINNEDYKLPLATTAHLLESVIRVSQRYHSMYFTSKSKALGFVLKKVKPLSDDRAIDLGTRLLGEIIVYGISAELLLYEYNRQTMNDQIKEEHIKFQIAILADKIKAYQRITEKLIKQMFELEDKNRTLARKLKIDFLFENV</sequence>
<keyword evidence="3" id="KW-1133">Transmembrane helix</keyword>
<evidence type="ECO:0000313" key="5">
    <source>
        <dbReference type="Proteomes" id="UP000683360"/>
    </source>
</evidence>
<evidence type="ECO:0000313" key="4">
    <source>
        <dbReference type="EMBL" id="CAG2216543.1"/>
    </source>
</evidence>
<dbReference type="Proteomes" id="UP000683360">
    <property type="component" value="Unassembled WGS sequence"/>
</dbReference>
<comment type="caution">
    <text evidence="4">The sequence shown here is derived from an EMBL/GenBank/DDBJ whole genome shotgun (WGS) entry which is preliminary data.</text>
</comment>
<reference evidence="4" key="1">
    <citation type="submission" date="2021-03" db="EMBL/GenBank/DDBJ databases">
        <authorList>
            <person name="Bekaert M."/>
        </authorList>
    </citation>
    <scope>NUCLEOTIDE SEQUENCE</scope>
</reference>
<dbReference type="EMBL" id="CAJPWZ010001484">
    <property type="protein sequence ID" value="CAG2216543.1"/>
    <property type="molecule type" value="Genomic_DNA"/>
</dbReference>
<keyword evidence="3" id="KW-0472">Membrane</keyword>
<keyword evidence="2" id="KW-0175">Coiled coil</keyword>
<dbReference type="AlphaFoldDB" id="A0A8S3SDG5"/>
<dbReference type="GO" id="GO:0005739">
    <property type="term" value="C:mitochondrion"/>
    <property type="evidence" value="ECO:0007669"/>
    <property type="project" value="TreeGrafter"/>
</dbReference>
<protein>
    <submittedName>
        <fullName evidence="4">Uncharacterized protein</fullName>
    </submittedName>
</protein>
<organism evidence="4 5">
    <name type="scientific">Mytilus edulis</name>
    <name type="common">Blue mussel</name>
    <dbReference type="NCBI Taxonomy" id="6550"/>
    <lineage>
        <taxon>Eukaryota</taxon>
        <taxon>Metazoa</taxon>
        <taxon>Spiralia</taxon>
        <taxon>Lophotrochozoa</taxon>
        <taxon>Mollusca</taxon>
        <taxon>Bivalvia</taxon>
        <taxon>Autobranchia</taxon>
        <taxon>Pteriomorphia</taxon>
        <taxon>Mytilida</taxon>
        <taxon>Mytiloidea</taxon>
        <taxon>Mytilidae</taxon>
        <taxon>Mytilinae</taxon>
        <taxon>Mytilus</taxon>
    </lineage>
</organism>
<name>A0A8S3SDG5_MYTED</name>
<dbReference type="PANTHER" id="PTHR12499">
    <property type="entry name" value="OPTIC ATROPHY 3 PROTEIN OPA3"/>
    <property type="match status" value="1"/>
</dbReference>
<dbReference type="Pfam" id="PF07047">
    <property type="entry name" value="OPA3"/>
    <property type="match status" value="1"/>
</dbReference>
<evidence type="ECO:0000256" key="3">
    <source>
        <dbReference type="SAM" id="Phobius"/>
    </source>
</evidence>
<feature type="transmembrane region" description="Helical" evidence="3">
    <location>
        <begin position="95"/>
        <end position="115"/>
    </location>
</feature>
<dbReference type="InterPro" id="IPR010754">
    <property type="entry name" value="OPA3-like"/>
</dbReference>